<dbReference type="AlphaFoldDB" id="A0AAE1MB77"/>
<comment type="caution">
    <text evidence="1">The sequence shown here is derived from an EMBL/GenBank/DDBJ whole genome shotgun (WGS) entry which is preliminary data.</text>
</comment>
<dbReference type="Pfam" id="PF04749">
    <property type="entry name" value="PLAC8"/>
    <property type="match status" value="1"/>
</dbReference>
<name>A0AAE1MB77_9FABA</name>
<gene>
    <name evidence="1" type="ORF">QN277_005171</name>
</gene>
<reference evidence="1" key="1">
    <citation type="submission" date="2023-10" db="EMBL/GenBank/DDBJ databases">
        <title>Chromosome-level genome of the transformable northern wattle, Acacia crassicarpa.</title>
        <authorList>
            <person name="Massaro I."/>
            <person name="Sinha N.R."/>
            <person name="Poethig S."/>
            <person name="Leichty A.R."/>
        </authorList>
    </citation>
    <scope>NUCLEOTIDE SEQUENCE</scope>
    <source>
        <strain evidence="1">Acra3RX</strain>
        <tissue evidence="1">Leaf</tissue>
    </source>
</reference>
<dbReference type="Proteomes" id="UP001293593">
    <property type="component" value="Unassembled WGS sequence"/>
</dbReference>
<evidence type="ECO:0000313" key="2">
    <source>
        <dbReference type="Proteomes" id="UP001293593"/>
    </source>
</evidence>
<dbReference type="InterPro" id="IPR006461">
    <property type="entry name" value="PLAC_motif_containing"/>
</dbReference>
<keyword evidence="2" id="KW-1185">Reference proteome</keyword>
<dbReference type="PANTHER" id="PTHR15907">
    <property type="entry name" value="DUF614 FAMILY PROTEIN-RELATED"/>
    <property type="match status" value="1"/>
</dbReference>
<organism evidence="1 2">
    <name type="scientific">Acacia crassicarpa</name>
    <name type="common">northern wattle</name>
    <dbReference type="NCBI Taxonomy" id="499986"/>
    <lineage>
        <taxon>Eukaryota</taxon>
        <taxon>Viridiplantae</taxon>
        <taxon>Streptophyta</taxon>
        <taxon>Embryophyta</taxon>
        <taxon>Tracheophyta</taxon>
        <taxon>Spermatophyta</taxon>
        <taxon>Magnoliopsida</taxon>
        <taxon>eudicotyledons</taxon>
        <taxon>Gunneridae</taxon>
        <taxon>Pentapetalae</taxon>
        <taxon>rosids</taxon>
        <taxon>fabids</taxon>
        <taxon>Fabales</taxon>
        <taxon>Fabaceae</taxon>
        <taxon>Caesalpinioideae</taxon>
        <taxon>mimosoid clade</taxon>
        <taxon>Acacieae</taxon>
        <taxon>Acacia</taxon>
    </lineage>
</organism>
<proteinExistence type="predicted"/>
<sequence length="179" mass="19880">MYPTMDEPETYSDYGRTGYVPPNYGTPHVSSAPPTFMTHSVMTPQWSTDLFHCVDDPSLCLVTCFCPCFTFGRIAEIVDKGNPTCGSSGLCYGLLAPTGLACLYSCNYRSRMRAQFELPEAPCMDCFVHFCCEACALCQEYRQLQSYGFDLSLGWEANAERSRRHGVTVAPGIPPGMMR</sequence>
<dbReference type="NCBIfam" id="TIGR01571">
    <property type="entry name" value="A_thal_Cys_rich"/>
    <property type="match status" value="1"/>
</dbReference>
<protein>
    <submittedName>
        <fullName evidence="1">Uncharacterized protein</fullName>
    </submittedName>
</protein>
<dbReference type="EMBL" id="JAWXYG010000011">
    <property type="protein sequence ID" value="KAK4258759.1"/>
    <property type="molecule type" value="Genomic_DNA"/>
</dbReference>
<evidence type="ECO:0000313" key="1">
    <source>
        <dbReference type="EMBL" id="KAK4258759.1"/>
    </source>
</evidence>
<accession>A0AAE1MB77</accession>